<keyword evidence="2" id="KW-1185">Reference proteome</keyword>
<dbReference type="EMBL" id="CAJVQC010007519">
    <property type="protein sequence ID" value="CAG8580409.1"/>
    <property type="molecule type" value="Genomic_DNA"/>
</dbReference>
<accession>A0ACA9MB43</accession>
<comment type="caution">
    <text evidence="1">The sequence shown here is derived from an EMBL/GenBank/DDBJ whole genome shotgun (WGS) entry which is preliminary data.</text>
</comment>
<name>A0ACA9MB43_9GLOM</name>
<protein>
    <submittedName>
        <fullName evidence="1">33500_t:CDS:1</fullName>
    </submittedName>
</protein>
<organism evidence="1 2">
    <name type="scientific">Racocetra persica</name>
    <dbReference type="NCBI Taxonomy" id="160502"/>
    <lineage>
        <taxon>Eukaryota</taxon>
        <taxon>Fungi</taxon>
        <taxon>Fungi incertae sedis</taxon>
        <taxon>Mucoromycota</taxon>
        <taxon>Glomeromycotina</taxon>
        <taxon>Glomeromycetes</taxon>
        <taxon>Diversisporales</taxon>
        <taxon>Gigasporaceae</taxon>
        <taxon>Racocetra</taxon>
    </lineage>
</organism>
<evidence type="ECO:0000313" key="1">
    <source>
        <dbReference type="EMBL" id="CAG8580409.1"/>
    </source>
</evidence>
<gene>
    <name evidence="1" type="ORF">RPERSI_LOCUS5121</name>
</gene>
<sequence>ESSEEEPDTNELDCEDSYDDYDKSDEGISIDEFDKEINNSDSKFDEEISNDEFDERISSKRISNDEFDEKINDEFSIDKITYNEFDDKEFRMDEIKNE</sequence>
<feature type="non-terminal residue" evidence="1">
    <location>
        <position position="1"/>
    </location>
</feature>
<reference evidence="1" key="1">
    <citation type="submission" date="2021-06" db="EMBL/GenBank/DDBJ databases">
        <authorList>
            <person name="Kallberg Y."/>
            <person name="Tangrot J."/>
            <person name="Rosling A."/>
        </authorList>
    </citation>
    <scope>NUCLEOTIDE SEQUENCE</scope>
    <source>
        <strain evidence="1">MA461A</strain>
    </source>
</reference>
<evidence type="ECO:0000313" key="2">
    <source>
        <dbReference type="Proteomes" id="UP000789920"/>
    </source>
</evidence>
<proteinExistence type="predicted"/>
<dbReference type="Proteomes" id="UP000789920">
    <property type="component" value="Unassembled WGS sequence"/>
</dbReference>